<gene>
    <name evidence="1" type="ORF">J2S03_003012</name>
</gene>
<dbReference type="EMBL" id="JAUSTP010000032">
    <property type="protein sequence ID" value="MDQ0191144.1"/>
    <property type="molecule type" value="Genomic_DNA"/>
</dbReference>
<keyword evidence="2" id="KW-1185">Reference proteome</keyword>
<evidence type="ECO:0000313" key="2">
    <source>
        <dbReference type="Proteomes" id="UP001232973"/>
    </source>
</evidence>
<reference evidence="1 2" key="1">
    <citation type="submission" date="2023-07" db="EMBL/GenBank/DDBJ databases">
        <title>Genomic Encyclopedia of Type Strains, Phase IV (KMG-IV): sequencing the most valuable type-strain genomes for metagenomic binning, comparative biology and taxonomic classification.</title>
        <authorList>
            <person name="Goeker M."/>
        </authorList>
    </citation>
    <scope>NUCLEOTIDE SEQUENCE [LARGE SCALE GENOMIC DNA]</scope>
    <source>
        <strain evidence="1 2">DSM 4006</strain>
    </source>
</reference>
<dbReference type="RefSeq" id="WP_274456658.1">
    <property type="nucleotide sequence ID" value="NZ_CP067097.1"/>
</dbReference>
<protein>
    <submittedName>
        <fullName evidence="1">t-SNARE complex subunit (Syntaxin)</fullName>
    </submittedName>
</protein>
<sequence>MWTVIYIAQSAKLAERIQERLMNEGFLVKVRQAHVAKQQFEILVPEAELDEVQEVLNDVLHTSYD</sequence>
<evidence type="ECO:0000313" key="1">
    <source>
        <dbReference type="EMBL" id="MDQ0191144.1"/>
    </source>
</evidence>
<accession>A0ABT9XLF2</accession>
<dbReference type="Proteomes" id="UP001232973">
    <property type="component" value="Unassembled WGS sequence"/>
</dbReference>
<name>A0ABT9XLF2_9BACL</name>
<comment type="caution">
    <text evidence="1">The sequence shown here is derived from an EMBL/GenBank/DDBJ whole genome shotgun (WGS) entry which is preliminary data.</text>
</comment>
<proteinExistence type="predicted"/>
<organism evidence="1 2">
    <name type="scientific">Alicyclobacillus cycloheptanicus</name>
    <dbReference type="NCBI Taxonomy" id="1457"/>
    <lineage>
        <taxon>Bacteria</taxon>
        <taxon>Bacillati</taxon>
        <taxon>Bacillota</taxon>
        <taxon>Bacilli</taxon>
        <taxon>Bacillales</taxon>
        <taxon>Alicyclobacillaceae</taxon>
        <taxon>Alicyclobacillus</taxon>
    </lineage>
</organism>